<evidence type="ECO:0000256" key="3">
    <source>
        <dbReference type="ARBA" id="ARBA00022475"/>
    </source>
</evidence>
<dbReference type="PANTHER" id="PTHR30151:SF0">
    <property type="entry name" value="ABC TRANSPORTER PERMEASE PROTEIN MJ0413-RELATED"/>
    <property type="match status" value="1"/>
</dbReference>
<dbReference type="GO" id="GO:0055085">
    <property type="term" value="P:transmembrane transport"/>
    <property type="evidence" value="ECO:0007669"/>
    <property type="project" value="InterPro"/>
</dbReference>
<name>A0A1U7IJL5_9CYAN</name>
<dbReference type="AlphaFoldDB" id="A0A1U7IJL5"/>
<dbReference type="Proteomes" id="UP000185860">
    <property type="component" value="Unassembled WGS sequence"/>
</dbReference>
<dbReference type="EMBL" id="MRCE01000012">
    <property type="protein sequence ID" value="OKH37387.1"/>
    <property type="molecule type" value="Genomic_DNA"/>
</dbReference>
<dbReference type="STRING" id="454136.NIES2119_14175"/>
<evidence type="ECO:0000256" key="2">
    <source>
        <dbReference type="ARBA" id="ARBA00022448"/>
    </source>
</evidence>
<proteinExistence type="inferred from homology"/>
<dbReference type="SUPFAM" id="SSF161098">
    <property type="entry name" value="MetI-like"/>
    <property type="match status" value="1"/>
</dbReference>
<dbReference type="CDD" id="cd06261">
    <property type="entry name" value="TM_PBP2"/>
    <property type="match status" value="1"/>
</dbReference>
<accession>A0A1U7IJL5</accession>
<protein>
    <submittedName>
        <fullName evidence="9">ABC transporter permease</fullName>
    </submittedName>
</protein>
<dbReference type="Gene3D" id="1.10.3720.10">
    <property type="entry name" value="MetI-like"/>
    <property type="match status" value="1"/>
</dbReference>
<sequence length="270" mass="29569">MNWFLSGGIGGFSSQRSIRQLISLVIFFGGWQLLCALNFNLLINFQFVPSPIEVFQATVIFLSRNPGVHIWASILRVMLGYVIGACLGVVLGVLIGWFEKVEDLTMPALELLRPIPAVAWIPLAILMFPNAESGMVYITFIGAFFPILISTIKGVESTLSDMVLIRVGQCLGAKPWHTFKDIVIPGSLPSIASGLTIGMGNAWFCLVTAEILAGRYGVGYITWESYVTSNYPPIVMGMLLIGGMGAFSSWAVSHAMNALMPWRVIKKQDF</sequence>
<evidence type="ECO:0000313" key="10">
    <source>
        <dbReference type="Proteomes" id="UP000185860"/>
    </source>
</evidence>
<evidence type="ECO:0000259" key="8">
    <source>
        <dbReference type="PROSITE" id="PS50928"/>
    </source>
</evidence>
<comment type="caution">
    <text evidence="9">The sequence shown here is derived from an EMBL/GenBank/DDBJ whole genome shotgun (WGS) entry which is preliminary data.</text>
</comment>
<dbReference type="PANTHER" id="PTHR30151">
    <property type="entry name" value="ALKANE SULFONATE ABC TRANSPORTER-RELATED, MEMBRANE SUBUNIT"/>
    <property type="match status" value="1"/>
</dbReference>
<evidence type="ECO:0000256" key="7">
    <source>
        <dbReference type="RuleBase" id="RU363032"/>
    </source>
</evidence>
<keyword evidence="3" id="KW-1003">Cell membrane</keyword>
<keyword evidence="4 7" id="KW-0812">Transmembrane</keyword>
<organism evidence="9 10">
    <name type="scientific">[Phormidium ambiguum] IAM M-71</name>
    <dbReference type="NCBI Taxonomy" id="454136"/>
    <lineage>
        <taxon>Bacteria</taxon>
        <taxon>Bacillati</taxon>
        <taxon>Cyanobacteriota</taxon>
        <taxon>Cyanophyceae</taxon>
        <taxon>Oscillatoriophycideae</taxon>
        <taxon>Aerosakkonematales</taxon>
        <taxon>Aerosakkonemataceae</taxon>
        <taxon>Floridanema</taxon>
    </lineage>
</organism>
<gene>
    <name evidence="9" type="ORF">NIES2119_14175</name>
</gene>
<dbReference type="GO" id="GO:0005886">
    <property type="term" value="C:plasma membrane"/>
    <property type="evidence" value="ECO:0007669"/>
    <property type="project" value="UniProtKB-SubCell"/>
</dbReference>
<dbReference type="Pfam" id="PF00528">
    <property type="entry name" value="BPD_transp_1"/>
    <property type="match status" value="1"/>
</dbReference>
<keyword evidence="2 7" id="KW-0813">Transport</keyword>
<evidence type="ECO:0000256" key="4">
    <source>
        <dbReference type="ARBA" id="ARBA00022692"/>
    </source>
</evidence>
<feature type="transmembrane region" description="Helical" evidence="7">
    <location>
        <begin position="234"/>
        <end position="253"/>
    </location>
</feature>
<evidence type="ECO:0000256" key="6">
    <source>
        <dbReference type="ARBA" id="ARBA00023136"/>
    </source>
</evidence>
<dbReference type="InterPro" id="IPR035906">
    <property type="entry name" value="MetI-like_sf"/>
</dbReference>
<feature type="transmembrane region" description="Helical" evidence="7">
    <location>
        <begin position="70"/>
        <end position="98"/>
    </location>
</feature>
<reference evidence="9 10" key="1">
    <citation type="submission" date="2016-11" db="EMBL/GenBank/DDBJ databases">
        <title>Draft Genome Sequences of Nine Cyanobacterial Strains from Diverse Habitats.</title>
        <authorList>
            <person name="Zhu T."/>
            <person name="Hou S."/>
            <person name="Lu X."/>
            <person name="Hess W.R."/>
        </authorList>
    </citation>
    <scope>NUCLEOTIDE SEQUENCE [LARGE SCALE GENOMIC DNA]</scope>
    <source>
        <strain evidence="9 10">IAM M-71</strain>
    </source>
</reference>
<feature type="transmembrane region" description="Helical" evidence="7">
    <location>
        <begin position="110"/>
        <end position="128"/>
    </location>
</feature>
<feature type="transmembrane region" description="Helical" evidence="7">
    <location>
        <begin position="21"/>
        <end position="43"/>
    </location>
</feature>
<dbReference type="PROSITE" id="PS50928">
    <property type="entry name" value="ABC_TM1"/>
    <property type="match status" value="1"/>
</dbReference>
<keyword evidence="5 7" id="KW-1133">Transmembrane helix</keyword>
<feature type="transmembrane region" description="Helical" evidence="7">
    <location>
        <begin position="134"/>
        <end position="152"/>
    </location>
</feature>
<evidence type="ECO:0000313" key="9">
    <source>
        <dbReference type="EMBL" id="OKH37387.1"/>
    </source>
</evidence>
<evidence type="ECO:0000256" key="5">
    <source>
        <dbReference type="ARBA" id="ARBA00022989"/>
    </source>
</evidence>
<evidence type="ECO:0000256" key="1">
    <source>
        <dbReference type="ARBA" id="ARBA00004651"/>
    </source>
</evidence>
<feature type="domain" description="ABC transmembrane type-1" evidence="8">
    <location>
        <begin position="70"/>
        <end position="253"/>
    </location>
</feature>
<dbReference type="InterPro" id="IPR000515">
    <property type="entry name" value="MetI-like"/>
</dbReference>
<keyword evidence="6 7" id="KW-0472">Membrane</keyword>
<comment type="subcellular location">
    <subcellularLocation>
        <location evidence="1 7">Cell membrane</location>
        <topology evidence="1 7">Multi-pass membrane protein</topology>
    </subcellularLocation>
</comment>
<feature type="transmembrane region" description="Helical" evidence="7">
    <location>
        <begin position="202"/>
        <end position="222"/>
    </location>
</feature>
<comment type="similarity">
    <text evidence="7">Belongs to the binding-protein-dependent transport system permease family.</text>
</comment>